<proteinExistence type="inferred from homology"/>
<comment type="similarity">
    <text evidence="1">Belongs to the esterase D family.</text>
</comment>
<dbReference type="InterPro" id="IPR052558">
    <property type="entry name" value="Siderophore_Hydrolase_D"/>
</dbReference>
<protein>
    <submittedName>
        <fullName evidence="3">IroE protein</fullName>
    </submittedName>
</protein>
<dbReference type="PANTHER" id="PTHR40841:SF2">
    <property type="entry name" value="SIDEROPHORE-DEGRADING ESTERASE (EUROFUNG)"/>
    <property type="match status" value="1"/>
</dbReference>
<dbReference type="InterPro" id="IPR000801">
    <property type="entry name" value="Esterase-like"/>
</dbReference>
<reference evidence="3" key="1">
    <citation type="journal article" date="2014" name="Int. J. Syst. Evol. Microbiol.">
        <title>Complete genome sequence of Corynebacterium casei LMG S-19264T (=DSM 44701T), isolated from a smear-ripened cheese.</title>
        <authorList>
            <consortium name="US DOE Joint Genome Institute (JGI-PGF)"/>
            <person name="Walter F."/>
            <person name="Albersmeier A."/>
            <person name="Kalinowski J."/>
            <person name="Ruckert C."/>
        </authorList>
    </citation>
    <scope>NUCLEOTIDE SEQUENCE</scope>
    <source>
        <strain evidence="3">VKM B-2789</strain>
    </source>
</reference>
<evidence type="ECO:0000313" key="4">
    <source>
        <dbReference type="Proteomes" id="UP001143330"/>
    </source>
</evidence>
<dbReference type="Gene3D" id="3.40.50.1820">
    <property type="entry name" value="alpha/beta hydrolase"/>
    <property type="match status" value="1"/>
</dbReference>
<dbReference type="EMBL" id="BSFM01000002">
    <property type="protein sequence ID" value="GLK82359.1"/>
    <property type="molecule type" value="Genomic_DNA"/>
</dbReference>
<keyword evidence="4" id="KW-1185">Reference proteome</keyword>
<dbReference type="Pfam" id="PF00756">
    <property type="entry name" value="Esterase"/>
    <property type="match status" value="1"/>
</dbReference>
<evidence type="ECO:0000313" key="3">
    <source>
        <dbReference type="EMBL" id="GLK82359.1"/>
    </source>
</evidence>
<dbReference type="InterPro" id="IPR029058">
    <property type="entry name" value="AB_hydrolase_fold"/>
</dbReference>
<dbReference type="GO" id="GO:0016788">
    <property type="term" value="F:hydrolase activity, acting on ester bonds"/>
    <property type="evidence" value="ECO:0007669"/>
    <property type="project" value="TreeGrafter"/>
</dbReference>
<dbReference type="SUPFAM" id="SSF53474">
    <property type="entry name" value="alpha/beta-Hydrolases"/>
    <property type="match status" value="1"/>
</dbReference>
<keyword evidence="2" id="KW-0378">Hydrolase</keyword>
<dbReference type="RefSeq" id="WP_213358983.1">
    <property type="nucleotide sequence ID" value="NZ_BSFM01000002.1"/>
</dbReference>
<dbReference type="Proteomes" id="UP001143330">
    <property type="component" value="Unassembled WGS sequence"/>
</dbReference>
<accession>A0A9W6N8H5</accession>
<comment type="caution">
    <text evidence="3">The sequence shown here is derived from an EMBL/GenBank/DDBJ whole genome shotgun (WGS) entry which is preliminary data.</text>
</comment>
<reference evidence="3" key="2">
    <citation type="submission" date="2023-01" db="EMBL/GenBank/DDBJ databases">
        <authorList>
            <person name="Sun Q."/>
            <person name="Evtushenko L."/>
        </authorList>
    </citation>
    <scope>NUCLEOTIDE SEQUENCE</scope>
    <source>
        <strain evidence="3">VKM B-2789</strain>
    </source>
</reference>
<gene>
    <name evidence="3" type="ORF">GCM10017653_04280</name>
</gene>
<organism evidence="3 4">
    <name type="scientific">Ancylobacter defluvii</name>
    <dbReference type="NCBI Taxonomy" id="1282440"/>
    <lineage>
        <taxon>Bacteria</taxon>
        <taxon>Pseudomonadati</taxon>
        <taxon>Pseudomonadota</taxon>
        <taxon>Alphaproteobacteria</taxon>
        <taxon>Hyphomicrobiales</taxon>
        <taxon>Xanthobacteraceae</taxon>
        <taxon>Ancylobacter</taxon>
    </lineage>
</organism>
<evidence type="ECO:0000256" key="1">
    <source>
        <dbReference type="ARBA" id="ARBA00005622"/>
    </source>
</evidence>
<dbReference type="PANTHER" id="PTHR40841">
    <property type="entry name" value="SIDEROPHORE TRIACETYLFUSARININE C ESTERASE"/>
    <property type="match status" value="1"/>
</dbReference>
<evidence type="ECO:0000256" key="2">
    <source>
        <dbReference type="ARBA" id="ARBA00022801"/>
    </source>
</evidence>
<name>A0A9W6N8H5_9HYPH</name>
<sequence length="277" mass="29289">MQPGIVIEDSSWFDLAPCGGGAPYRILLAMPKGPAPPAGFPVLYLLDANASFATLVEAQRRGAERPAGTGIGPMVLVGIGHPADGLYDRARRIFDYTAGPCREEGETRATGGRDGFLVFLRQVLGPAVAARAPVDARRQTLVGHSLAGGFVLDVFGRDSGAFANYVAVSPSIWWDEQRLTDGLARIEGAPRLALIVGEWEEALPPWLAAQPGAATIAERRARRAMVHRARAFAERARAALAGRGAAEFECLAGEDHASVVAPALTRALRFALADADG</sequence>
<dbReference type="AlphaFoldDB" id="A0A9W6N8H5"/>